<dbReference type="PANTHER" id="PTHR36445:SF1">
    <property type="entry name" value="GTP CYCLOHYDROLASE MPTA"/>
    <property type="match status" value="1"/>
</dbReference>
<dbReference type="GO" id="GO:0003934">
    <property type="term" value="F:GTP cyclohydrolase I activity"/>
    <property type="evidence" value="ECO:0007669"/>
    <property type="project" value="UniProtKB-EC"/>
</dbReference>
<dbReference type="InterPro" id="IPR003801">
    <property type="entry name" value="GTP_cyclohydrolase_FolE2/MptA"/>
</dbReference>
<dbReference type="PANTHER" id="PTHR36445">
    <property type="entry name" value="GTP CYCLOHYDROLASE MPTA"/>
    <property type="match status" value="1"/>
</dbReference>
<evidence type="ECO:0000313" key="2">
    <source>
        <dbReference type="EMBL" id="VFR39929.1"/>
    </source>
</evidence>
<dbReference type="Pfam" id="PF02649">
    <property type="entry name" value="GCHY-1"/>
    <property type="match status" value="1"/>
</dbReference>
<evidence type="ECO:0000313" key="3">
    <source>
        <dbReference type="EMBL" id="VFR44729.1"/>
    </source>
</evidence>
<proteinExistence type="inferred from homology"/>
<dbReference type="NCBIfam" id="NF010200">
    <property type="entry name" value="PRK13674.1-1"/>
    <property type="match status" value="1"/>
</dbReference>
<sequence length="275" mass="30445">MPAARAQVSQMNSPVDSAIVMPDVQSSVDIRQIPIQRVGIRGVRHPMLVAGADGAQPTVANWTLTVALPAEEKGTHMSRFIALLEKYRRVPMTPALFATMAREMLPLLHAERGDIAATFPYFIEKSAPVSGVRSLLDYEVQWTARAGAQGTEFELSVLVPVTSLCPCSKTISDYGAHNQRSHVTVVAVMQDENVDMDAMIRLVEDEASCELWGLLKRPDEKYVTERAYDNPKFVEDLVRDVAVRVKAQPGVLRFRVEAENFESIHNHSAYAVVEG</sequence>
<protein>
    <submittedName>
        <fullName evidence="2">GTP cyclohydrolase I type 2</fullName>
        <ecNumber evidence="2">3.5.4.16</ecNumber>
    </submittedName>
</protein>
<name>A0A484QSB5_9ZZZZ</name>
<gene>
    <name evidence="2" type="ORF">BER1_1643</name>
    <name evidence="3" type="ORF">BER2_1580</name>
</gene>
<dbReference type="EMBL" id="CAADIE010000010">
    <property type="protein sequence ID" value="VFR39929.1"/>
    <property type="molecule type" value="Genomic_DNA"/>
</dbReference>
<keyword evidence="1 2" id="KW-0378">Hydrolase</keyword>
<dbReference type="AlphaFoldDB" id="A0A484QSB5"/>
<evidence type="ECO:0000256" key="1">
    <source>
        <dbReference type="ARBA" id="ARBA00022801"/>
    </source>
</evidence>
<dbReference type="EC" id="3.5.4.16" evidence="2"/>
<dbReference type="Gene3D" id="3.10.270.10">
    <property type="entry name" value="Urate Oxidase"/>
    <property type="match status" value="1"/>
</dbReference>
<reference evidence="2" key="1">
    <citation type="submission" date="2019-03" db="EMBL/GenBank/DDBJ databases">
        <authorList>
            <person name="Danneels B."/>
        </authorList>
    </citation>
    <scope>NUCLEOTIDE SEQUENCE</scope>
</reference>
<dbReference type="InterPro" id="IPR022838">
    <property type="entry name" value="GTP_cyclohydrolase_FolE2"/>
</dbReference>
<dbReference type="HAMAP" id="MF_01527_B">
    <property type="entry name" value="GTP_cyclohydrol_B"/>
    <property type="match status" value="1"/>
</dbReference>
<organism evidence="2">
    <name type="scientific">plant metagenome</name>
    <dbReference type="NCBI Taxonomy" id="1297885"/>
    <lineage>
        <taxon>unclassified sequences</taxon>
        <taxon>metagenomes</taxon>
        <taxon>organismal metagenomes</taxon>
    </lineage>
</organism>
<accession>A0A484QSB5</accession>
<dbReference type="EMBL" id="CAADIH010000020">
    <property type="protein sequence ID" value="VFR44729.1"/>
    <property type="molecule type" value="Genomic_DNA"/>
</dbReference>